<proteinExistence type="predicted"/>
<reference evidence="2 3" key="1">
    <citation type="submission" date="2019-05" db="EMBL/GenBank/DDBJ databases">
        <title>Ruegeria sp. nov., isolated from tidal flat.</title>
        <authorList>
            <person name="Kim W."/>
        </authorList>
    </citation>
    <scope>NUCLEOTIDE SEQUENCE [LARGE SCALE GENOMIC DNA]</scope>
    <source>
        <strain evidence="2 3">CAU 1488</strain>
    </source>
</reference>
<dbReference type="PROSITE" id="PS51186">
    <property type="entry name" value="GNAT"/>
    <property type="match status" value="1"/>
</dbReference>
<feature type="domain" description="N-acetyltransferase" evidence="1">
    <location>
        <begin position="1"/>
        <end position="156"/>
    </location>
</feature>
<accession>A0ABY2X3K6</accession>
<name>A0ABY2X3K6_9RHOB</name>
<dbReference type="InterPro" id="IPR000182">
    <property type="entry name" value="GNAT_dom"/>
</dbReference>
<dbReference type="EMBL" id="VCPD01000001">
    <property type="protein sequence ID" value="TMV09971.1"/>
    <property type="molecule type" value="Genomic_DNA"/>
</dbReference>
<evidence type="ECO:0000259" key="1">
    <source>
        <dbReference type="PROSITE" id="PS51186"/>
    </source>
</evidence>
<dbReference type="InterPro" id="IPR016181">
    <property type="entry name" value="Acyl_CoA_acyltransferase"/>
</dbReference>
<dbReference type="Proteomes" id="UP001193035">
    <property type="component" value="Unassembled WGS sequence"/>
</dbReference>
<evidence type="ECO:0000313" key="3">
    <source>
        <dbReference type="Proteomes" id="UP001193035"/>
    </source>
</evidence>
<keyword evidence="3" id="KW-1185">Reference proteome</keyword>
<dbReference type="Gene3D" id="3.40.630.30">
    <property type="match status" value="1"/>
</dbReference>
<protein>
    <submittedName>
        <fullName evidence="2">N-acetyltransferase</fullName>
    </submittedName>
</protein>
<dbReference type="RefSeq" id="WP_138840030.1">
    <property type="nucleotide sequence ID" value="NZ_VCPD01000001.1"/>
</dbReference>
<sequence length="179" mass="19324">MDFTTSYTDRMSEIIDLFRSTFTSSEGAEEGELIGNLVAEMFATVDAADITVISALEGNAIAGTIIFTRMSYPEDERTVFILSPMAVATTRQGKGLGQKLLSFGLNTLRDDGVDVALTYGDISFYSKVGFARITETVAQPPLPLKYPEGWLGQSLTGGPLDPLQGPSRCVEALDNPALW</sequence>
<dbReference type="Pfam" id="PF13508">
    <property type="entry name" value="Acetyltransf_7"/>
    <property type="match status" value="1"/>
</dbReference>
<evidence type="ECO:0000313" key="2">
    <source>
        <dbReference type="EMBL" id="TMV09971.1"/>
    </source>
</evidence>
<organism evidence="2 3">
    <name type="scientific">Ruegeria sediminis</name>
    <dbReference type="NCBI Taxonomy" id="2583820"/>
    <lineage>
        <taxon>Bacteria</taxon>
        <taxon>Pseudomonadati</taxon>
        <taxon>Pseudomonadota</taxon>
        <taxon>Alphaproteobacteria</taxon>
        <taxon>Rhodobacterales</taxon>
        <taxon>Roseobacteraceae</taxon>
        <taxon>Ruegeria</taxon>
    </lineage>
</organism>
<comment type="caution">
    <text evidence="2">The sequence shown here is derived from an EMBL/GenBank/DDBJ whole genome shotgun (WGS) entry which is preliminary data.</text>
</comment>
<gene>
    <name evidence="2" type="ORF">FGK63_02555</name>
</gene>
<dbReference type="SUPFAM" id="SSF55729">
    <property type="entry name" value="Acyl-CoA N-acyltransferases (Nat)"/>
    <property type="match status" value="1"/>
</dbReference>
<dbReference type="CDD" id="cd04301">
    <property type="entry name" value="NAT_SF"/>
    <property type="match status" value="1"/>
</dbReference>